<dbReference type="AlphaFoldDB" id="A0A1I6LL60"/>
<sequence>MCTFIGENLIYYQIEFDLWLSDPVSNHNHWIHDAEQGDALCFGSDDFVDWLNRNFIKKSMKKVKIVAYCIHPTAEERKLPHINF</sequence>
<keyword evidence="2" id="KW-1185">Reference proteome</keyword>
<evidence type="ECO:0000313" key="1">
    <source>
        <dbReference type="EMBL" id="SFS04002.1"/>
    </source>
</evidence>
<protein>
    <submittedName>
        <fullName evidence="1">Uncharacterized protein</fullName>
    </submittedName>
</protein>
<reference evidence="1 2" key="1">
    <citation type="submission" date="2016-10" db="EMBL/GenBank/DDBJ databases">
        <authorList>
            <person name="de Groot N.N."/>
        </authorList>
    </citation>
    <scope>NUCLEOTIDE SEQUENCE [LARGE SCALE GENOMIC DNA]</scope>
    <source>
        <strain evidence="1 2">743A</strain>
    </source>
</reference>
<gene>
    <name evidence="1" type="ORF">SAMN05661086_03363</name>
</gene>
<proteinExistence type="predicted"/>
<accession>A0A1I6LL60</accession>
<name>A0A1I6LL60_9FIRM</name>
<evidence type="ECO:0000313" key="2">
    <source>
        <dbReference type="Proteomes" id="UP000199659"/>
    </source>
</evidence>
<dbReference type="RefSeq" id="WP_092563452.1">
    <property type="nucleotide sequence ID" value="NZ_FOYZ01000017.1"/>
</dbReference>
<organism evidence="1 2">
    <name type="scientific">Anaeromicropila populeti</name>
    <dbReference type="NCBI Taxonomy" id="37658"/>
    <lineage>
        <taxon>Bacteria</taxon>
        <taxon>Bacillati</taxon>
        <taxon>Bacillota</taxon>
        <taxon>Clostridia</taxon>
        <taxon>Lachnospirales</taxon>
        <taxon>Lachnospiraceae</taxon>
        <taxon>Anaeromicropila</taxon>
    </lineage>
</organism>
<dbReference type="STRING" id="37658.SAMN05661086_03363"/>
<dbReference type="Proteomes" id="UP000199659">
    <property type="component" value="Unassembled WGS sequence"/>
</dbReference>
<dbReference type="EMBL" id="FOYZ01000017">
    <property type="protein sequence ID" value="SFS04002.1"/>
    <property type="molecule type" value="Genomic_DNA"/>
</dbReference>